<sequence length="551" mass="60651">MIYTDLAREINMVLFAPFNSPFKVNDNTITANAFSRPDVGMDSNGNFVVVWQEPFNNDINDFDIRGTVFDPSGAEIPFPESEIFISSDVGSEFNPSIAVAPDGFFVVAYSRNDDIFARRFNITSDGINQVGNEILVATFEQNKLQSFPQVAIDSEGDFSVVWTHQFEADDSDIRGRLFNADGSPITDDIPISSSFSNESESAVASVPISNNNNPNSDLAGVVSYTVDFNGNDTIFFRRFGNDGNQLGAEINAVSEANRDKNQTQSSIAIDSQGDFVIAWTHEFGENDTDIHFRRFNSDGTALDSTEIIVDSSLGNQNNPDVDLAPDGSILISYTDESSNSVKYRQFNTNGEPLGDSATFDVEGNQETNSAIAVGTNNKAVVVADAGNNNSFNPYGQILTPDASNTLNIPLNRFQNTNQPGTYLFAGEQESQNIRQNFPNFVEEGFAFSVAENPQDNLIRFNRFQNSDRPGTYLFAGEQESQNIRQNFPNFIEEGVAFYAFGAGSNQATPFYRFQNTDVPGTYLFVGDSERQSILQNFPNFVEEGIAFEAAT</sequence>
<reference evidence="2 3" key="1">
    <citation type="submission" date="2019-11" db="EMBL/GenBank/DDBJ databases">
        <title>Isolation of a new High Light Tolerant Cyanobacteria.</title>
        <authorList>
            <person name="Dobson Z."/>
            <person name="Vaughn N."/>
            <person name="Vaughn M."/>
            <person name="Fromme P."/>
            <person name="Mazor Y."/>
        </authorList>
    </citation>
    <scope>NUCLEOTIDE SEQUENCE [LARGE SCALE GENOMIC DNA]</scope>
    <source>
        <strain evidence="2 3">0216</strain>
    </source>
</reference>
<accession>A0A844GTX9</accession>
<dbReference type="RefSeq" id="WP_155083255.1">
    <property type="nucleotide sequence ID" value="NZ_WMIA01000004.1"/>
</dbReference>
<comment type="caution">
    <text evidence="2">The sequence shown here is derived from an EMBL/GenBank/DDBJ whole genome shotgun (WGS) entry which is preliminary data.</text>
</comment>
<dbReference type="EMBL" id="WMIA01000004">
    <property type="protein sequence ID" value="MTF38339.1"/>
    <property type="molecule type" value="Genomic_DNA"/>
</dbReference>
<dbReference type="Proteomes" id="UP000437131">
    <property type="component" value="Unassembled WGS sequence"/>
</dbReference>
<dbReference type="Pfam" id="PF18885">
    <property type="entry name" value="DUF5648"/>
    <property type="match status" value="1"/>
</dbReference>
<evidence type="ECO:0000313" key="2">
    <source>
        <dbReference type="EMBL" id="MTF38339.1"/>
    </source>
</evidence>
<organism evidence="2 3">
    <name type="scientific">Cyanobacterium aponinum 0216</name>
    <dbReference type="NCBI Taxonomy" id="2676140"/>
    <lineage>
        <taxon>Bacteria</taxon>
        <taxon>Bacillati</taxon>
        <taxon>Cyanobacteriota</taxon>
        <taxon>Cyanophyceae</taxon>
        <taxon>Oscillatoriophycideae</taxon>
        <taxon>Chroococcales</taxon>
        <taxon>Geminocystaceae</taxon>
        <taxon>Cyanobacterium</taxon>
    </lineage>
</organism>
<gene>
    <name evidence="2" type="ORF">GGC33_05310</name>
</gene>
<dbReference type="InterPro" id="IPR043708">
    <property type="entry name" value="DUF5648"/>
</dbReference>
<name>A0A844GTX9_9CHRO</name>
<evidence type="ECO:0000313" key="3">
    <source>
        <dbReference type="Proteomes" id="UP000437131"/>
    </source>
</evidence>
<protein>
    <recommendedName>
        <fullName evidence="1">DUF5648 domain-containing protein</fullName>
    </recommendedName>
</protein>
<evidence type="ECO:0000259" key="1">
    <source>
        <dbReference type="Pfam" id="PF18885"/>
    </source>
</evidence>
<feature type="domain" description="DUF5648" evidence="1">
    <location>
        <begin position="412"/>
        <end position="549"/>
    </location>
</feature>
<proteinExistence type="predicted"/>
<dbReference type="AlphaFoldDB" id="A0A844GTX9"/>